<dbReference type="RefSeq" id="WP_149109629.1">
    <property type="nucleotide sequence ID" value="NZ_CP042425.1"/>
</dbReference>
<accession>A0A5C1AAB6</accession>
<sequence length="60" mass="6767">MTNSSRVLYQAFLKKGLSKEDAFFAVIDHYFGLCGNVDEINRKETQKLDVRVNALEKGSA</sequence>
<protein>
    <submittedName>
        <fullName evidence="1">Uncharacterized protein</fullName>
    </submittedName>
</protein>
<name>A0A5C1AAB6_9BACT</name>
<evidence type="ECO:0000313" key="1">
    <source>
        <dbReference type="EMBL" id="QEL14762.1"/>
    </source>
</evidence>
<keyword evidence="2" id="KW-1185">Reference proteome</keyword>
<dbReference type="OrthoDB" id="9969395at2"/>
<organism evidence="1 2">
    <name type="scientific">Limnoglobus roseus</name>
    <dbReference type="NCBI Taxonomy" id="2598579"/>
    <lineage>
        <taxon>Bacteria</taxon>
        <taxon>Pseudomonadati</taxon>
        <taxon>Planctomycetota</taxon>
        <taxon>Planctomycetia</taxon>
        <taxon>Gemmatales</taxon>
        <taxon>Gemmataceae</taxon>
        <taxon>Limnoglobus</taxon>
    </lineage>
</organism>
<dbReference type="KEGG" id="lrs:PX52LOC_01656"/>
<dbReference type="AlphaFoldDB" id="A0A5C1AAB6"/>
<dbReference type="Proteomes" id="UP000324974">
    <property type="component" value="Chromosome"/>
</dbReference>
<reference evidence="2" key="1">
    <citation type="submission" date="2019-08" db="EMBL/GenBank/DDBJ databases">
        <title>Limnoglobus roseus gen. nov., sp. nov., a novel freshwater planctomycete with a giant genome from the family Gemmataceae.</title>
        <authorList>
            <person name="Kulichevskaya I.S."/>
            <person name="Naumoff D.G."/>
            <person name="Miroshnikov K."/>
            <person name="Ivanova A."/>
            <person name="Philippov D.A."/>
            <person name="Hakobyan A."/>
            <person name="Rijpstra I.C."/>
            <person name="Sinninghe Damste J.S."/>
            <person name="Liesack W."/>
            <person name="Dedysh S.N."/>
        </authorList>
    </citation>
    <scope>NUCLEOTIDE SEQUENCE [LARGE SCALE GENOMIC DNA]</scope>
    <source>
        <strain evidence="2">PX52</strain>
    </source>
</reference>
<gene>
    <name evidence="1" type="ORF">PX52LOC_01656</name>
</gene>
<dbReference type="EMBL" id="CP042425">
    <property type="protein sequence ID" value="QEL14762.1"/>
    <property type="molecule type" value="Genomic_DNA"/>
</dbReference>
<evidence type="ECO:0000313" key="2">
    <source>
        <dbReference type="Proteomes" id="UP000324974"/>
    </source>
</evidence>
<proteinExistence type="predicted"/>